<feature type="repeat" description="WD" evidence="8">
    <location>
        <begin position="116"/>
        <end position="141"/>
    </location>
</feature>
<keyword evidence="4" id="KW-0677">Repeat</keyword>
<evidence type="ECO:0000256" key="1">
    <source>
        <dbReference type="ARBA" id="ARBA00004123"/>
    </source>
</evidence>
<feature type="domain" description="IFT140 first beta-propeller" evidence="10">
    <location>
        <begin position="105"/>
        <end position="182"/>
    </location>
</feature>
<dbReference type="PROSITE" id="PS50082">
    <property type="entry name" value="WD_REPEATS_2"/>
    <property type="match status" value="6"/>
</dbReference>
<evidence type="ECO:0000256" key="7">
    <source>
        <dbReference type="ARBA" id="ARBA00026154"/>
    </source>
</evidence>
<feature type="compositionally biased region" description="Pro residues" evidence="9">
    <location>
        <begin position="540"/>
        <end position="576"/>
    </location>
</feature>
<evidence type="ECO:0000256" key="5">
    <source>
        <dbReference type="ARBA" id="ARBA00023242"/>
    </source>
</evidence>
<comment type="subcellular location">
    <subcellularLocation>
        <location evidence="1">Nucleus</location>
    </subcellularLocation>
</comment>
<evidence type="ECO:0000256" key="6">
    <source>
        <dbReference type="ARBA" id="ARBA00025498"/>
    </source>
</evidence>
<organism evidence="11 12">
    <name type="scientific">Mycoemilia scoparia</name>
    <dbReference type="NCBI Taxonomy" id="417184"/>
    <lineage>
        <taxon>Eukaryota</taxon>
        <taxon>Fungi</taxon>
        <taxon>Fungi incertae sedis</taxon>
        <taxon>Zoopagomycota</taxon>
        <taxon>Kickxellomycotina</taxon>
        <taxon>Kickxellomycetes</taxon>
        <taxon>Kickxellales</taxon>
        <taxon>Kickxellaceae</taxon>
        <taxon>Mycoemilia</taxon>
    </lineage>
</organism>
<keyword evidence="3" id="KW-0507">mRNA processing</keyword>
<feature type="region of interest" description="Disordered" evidence="9">
    <location>
        <begin position="1"/>
        <end position="50"/>
    </location>
</feature>
<dbReference type="Pfam" id="PF23383">
    <property type="entry name" value="Beta-prop_IFT140_1st"/>
    <property type="match status" value="1"/>
</dbReference>
<dbReference type="PANTHER" id="PTHR22836">
    <property type="entry name" value="WD40 REPEAT PROTEIN"/>
    <property type="match status" value="1"/>
</dbReference>
<feature type="compositionally biased region" description="Low complexity" evidence="9">
    <location>
        <begin position="462"/>
        <end position="492"/>
    </location>
</feature>
<dbReference type="Gene3D" id="2.130.10.10">
    <property type="entry name" value="YVTN repeat-like/Quinoprotein amine dehydrogenase"/>
    <property type="match status" value="3"/>
</dbReference>
<dbReference type="PROSITE" id="PS50294">
    <property type="entry name" value="WD_REPEATS_REGION"/>
    <property type="match status" value="5"/>
</dbReference>
<feature type="repeat" description="WD" evidence="8">
    <location>
        <begin position="192"/>
        <end position="233"/>
    </location>
</feature>
<dbReference type="SMART" id="SM00320">
    <property type="entry name" value="WD40"/>
    <property type="match status" value="7"/>
</dbReference>
<feature type="compositionally biased region" description="Polar residues" evidence="9">
    <location>
        <begin position="646"/>
        <end position="658"/>
    </location>
</feature>
<dbReference type="AlphaFoldDB" id="A0A9W7ZUJ9"/>
<dbReference type="Pfam" id="PF00400">
    <property type="entry name" value="WD40"/>
    <property type="match status" value="4"/>
</dbReference>
<feature type="repeat" description="WD" evidence="8">
    <location>
        <begin position="276"/>
        <end position="317"/>
    </location>
</feature>
<dbReference type="CDD" id="cd00200">
    <property type="entry name" value="WD40"/>
    <property type="match status" value="1"/>
</dbReference>
<feature type="region of interest" description="Disordered" evidence="9">
    <location>
        <begin position="402"/>
        <end position="678"/>
    </location>
</feature>
<evidence type="ECO:0000256" key="3">
    <source>
        <dbReference type="ARBA" id="ARBA00022664"/>
    </source>
</evidence>
<sequence>MPSGMGHFRPPTFNARQPGEGPPPDQLRDQQQSSQGDTKRNRRPLQRKTIDYYGSTVRGLELLMQGGGAYKSVLLNKPDPSYIIDLIPPSFMPDNPITGVANRLIQQAQNKIRCPVNVVKWTPDGRRLITGSSSGEFTMWNGLTFNFETIMQAHDRAIRAMEWSHNGKWLISSDQDGVIKYWLPNLSNVKAFQGHQGVVRDLSFCPTDIKFASASDDGTLKIWDFNEGKDECSLVGHGWDVRCVDWHPQKGLLASGSKDNTVKLWDPRTAQCLKTLHGHHNTVQHLQWNRNGNWIISGGRDQSIRVYDIRKLAPMHAFRTVHSEVSSLAWHPVYENMFASGCSKDTTKDREASDAAIQFWIIGEKEDVATISGAHSSYIWSLAWHPMGHVLASGSNDHSTRFWARARPGDNMPTEITQEPKEDAKASVDDGLNSKTQSMPGISTSSMQHTPPSSFPPTFRNISQPISMSTTSSSQLQQHGGSSNSSSNSGPGKLPGLTKIPGLPNAQNMNRSLPLPPPQSSSSSSLQARPPVHSIYPPASRMPPPPPPPFPPHSSTPGGRPPLGFPPPPPPPPGFPPMSKGGMPPPPPPPGFPHRPPLPTSTPPPPSSSGPPFSAINRSPPPPSQLPGLQQGNRKSHPPPPPDPSLFNQRNNRSSAIKNSRKKPSRFSPMGNNNNNNK</sequence>
<dbReference type="GO" id="GO:0031124">
    <property type="term" value="P:mRNA 3'-end processing"/>
    <property type="evidence" value="ECO:0007669"/>
    <property type="project" value="InterPro"/>
</dbReference>
<dbReference type="GO" id="GO:0005847">
    <property type="term" value="C:mRNA cleavage and polyadenylation specificity factor complex"/>
    <property type="evidence" value="ECO:0007669"/>
    <property type="project" value="TreeGrafter"/>
</dbReference>
<feature type="repeat" description="WD" evidence="8">
    <location>
        <begin position="372"/>
        <end position="403"/>
    </location>
</feature>
<keyword evidence="5" id="KW-0539">Nucleus</keyword>
<keyword evidence="12" id="KW-1185">Reference proteome</keyword>
<dbReference type="InterPro" id="IPR020472">
    <property type="entry name" value="WD40_PAC1"/>
</dbReference>
<feature type="repeat" description="WD" evidence="8">
    <location>
        <begin position="234"/>
        <end position="275"/>
    </location>
</feature>
<evidence type="ECO:0000313" key="12">
    <source>
        <dbReference type="Proteomes" id="UP001150538"/>
    </source>
</evidence>
<dbReference type="Proteomes" id="UP001150538">
    <property type="component" value="Unassembled WGS sequence"/>
</dbReference>
<gene>
    <name evidence="11" type="primary">WDR33</name>
    <name evidence="11" type="ORF">H4219_003592</name>
</gene>
<keyword evidence="2 8" id="KW-0853">WD repeat</keyword>
<dbReference type="OrthoDB" id="16717at2759"/>
<name>A0A9W7ZUJ9_9FUNG</name>
<feature type="compositionally biased region" description="Polar residues" evidence="9">
    <location>
        <begin position="433"/>
        <end position="452"/>
    </location>
</feature>
<dbReference type="PANTHER" id="PTHR22836:SF0">
    <property type="entry name" value="PRE-MRNA 3' END PROCESSING PROTEIN WDR33"/>
    <property type="match status" value="1"/>
</dbReference>
<feature type="compositionally biased region" description="Pro residues" evidence="9">
    <location>
        <begin position="583"/>
        <end position="609"/>
    </location>
</feature>
<dbReference type="PRINTS" id="PR00320">
    <property type="entry name" value="GPROTEINBRPT"/>
</dbReference>
<evidence type="ECO:0000256" key="2">
    <source>
        <dbReference type="ARBA" id="ARBA00022574"/>
    </source>
</evidence>
<evidence type="ECO:0000256" key="9">
    <source>
        <dbReference type="SAM" id="MobiDB-lite"/>
    </source>
</evidence>
<feature type="repeat" description="WD" evidence="8">
    <location>
        <begin position="151"/>
        <end position="182"/>
    </location>
</feature>
<comment type="caution">
    <text evidence="11">The sequence shown here is derived from an EMBL/GenBank/DDBJ whole genome shotgun (WGS) entry which is preliminary data.</text>
</comment>
<dbReference type="InterPro" id="IPR045245">
    <property type="entry name" value="Pfs2-like"/>
</dbReference>
<feature type="compositionally biased region" description="Basic and acidic residues" evidence="9">
    <location>
        <begin position="418"/>
        <end position="428"/>
    </location>
</feature>
<dbReference type="SUPFAM" id="SSF50978">
    <property type="entry name" value="WD40 repeat-like"/>
    <property type="match status" value="1"/>
</dbReference>
<reference evidence="11" key="1">
    <citation type="submission" date="2022-07" db="EMBL/GenBank/DDBJ databases">
        <title>Phylogenomic reconstructions and comparative analyses of Kickxellomycotina fungi.</title>
        <authorList>
            <person name="Reynolds N.K."/>
            <person name="Stajich J.E."/>
            <person name="Barry K."/>
            <person name="Grigoriev I.V."/>
            <person name="Crous P."/>
            <person name="Smith M.E."/>
        </authorList>
    </citation>
    <scope>NUCLEOTIDE SEQUENCE</scope>
    <source>
        <strain evidence="11">NBRC 100468</strain>
    </source>
</reference>
<evidence type="ECO:0000256" key="8">
    <source>
        <dbReference type="PROSITE-ProRule" id="PRU00221"/>
    </source>
</evidence>
<comment type="function">
    <text evidence="6">Required for 3'-end cleavage and polyadenylation of pre-mRNAs. Also involved in chromosome segregation where it has a role in chromosome attachment to the mitotic spindle.</text>
</comment>
<evidence type="ECO:0000256" key="4">
    <source>
        <dbReference type="ARBA" id="ARBA00022737"/>
    </source>
</evidence>
<dbReference type="InterPro" id="IPR036322">
    <property type="entry name" value="WD40_repeat_dom_sf"/>
</dbReference>
<protein>
    <recommendedName>
        <fullName evidence="7">Polyadenylation factor subunit 2</fullName>
    </recommendedName>
</protein>
<dbReference type="InterPro" id="IPR056154">
    <property type="entry name" value="Beta-prop_IFT140_1st"/>
</dbReference>
<accession>A0A9W7ZUJ9</accession>
<evidence type="ECO:0000259" key="10">
    <source>
        <dbReference type="Pfam" id="PF23383"/>
    </source>
</evidence>
<dbReference type="InterPro" id="IPR015943">
    <property type="entry name" value="WD40/YVTN_repeat-like_dom_sf"/>
</dbReference>
<dbReference type="FunFam" id="2.130.10.10:FF:000069">
    <property type="entry name" value="WD repeat domain 33"/>
    <property type="match status" value="1"/>
</dbReference>
<evidence type="ECO:0000313" key="11">
    <source>
        <dbReference type="EMBL" id="KAJ1916773.1"/>
    </source>
</evidence>
<proteinExistence type="predicted"/>
<dbReference type="InterPro" id="IPR001680">
    <property type="entry name" value="WD40_rpt"/>
</dbReference>
<dbReference type="EMBL" id="JANBPU010000092">
    <property type="protein sequence ID" value="KAJ1916773.1"/>
    <property type="molecule type" value="Genomic_DNA"/>
</dbReference>